<sequence>MKDDEEQSGCDDLSSEISQSKSIAISLGDPSISPDFKPLIKKIDQLYCQHMPIVMLLHALCDRIKIAMHDYNQGAMPPLYPLISVLYLINPRHTLPILIDFLSSDDSAVEHIKDNARRLGLTMLKTKEEALNLPNLASEVSLG</sequence>
<evidence type="ECO:0008006" key="3">
    <source>
        <dbReference type="Google" id="ProtNLM"/>
    </source>
</evidence>
<dbReference type="EMBL" id="MDTU01000001">
    <property type="protein sequence ID" value="ODN43885.1"/>
    <property type="molecule type" value="Genomic_DNA"/>
</dbReference>
<evidence type="ECO:0000313" key="2">
    <source>
        <dbReference type="Proteomes" id="UP000094329"/>
    </source>
</evidence>
<accession>A0ABX3A8X1</accession>
<protein>
    <recommendedName>
        <fullName evidence="3">DUF5071 domain-containing protein</fullName>
    </recommendedName>
</protein>
<reference evidence="1 2" key="1">
    <citation type="submission" date="2016-08" db="EMBL/GenBank/DDBJ databases">
        <title>Draft genome sequence of Candidatus Piscirickettsia litoralis, from seawater.</title>
        <authorList>
            <person name="Wan X."/>
            <person name="Lee A.J."/>
            <person name="Hou S."/>
            <person name="Donachie S.P."/>
        </authorList>
    </citation>
    <scope>NUCLEOTIDE SEQUENCE [LARGE SCALE GENOMIC DNA]</scope>
    <source>
        <strain evidence="1 2">Y2</strain>
    </source>
</reference>
<keyword evidence="2" id="KW-1185">Reference proteome</keyword>
<gene>
    <name evidence="1" type="ORF">BGC07_14545</name>
</gene>
<dbReference type="Proteomes" id="UP000094329">
    <property type="component" value="Unassembled WGS sequence"/>
</dbReference>
<name>A0ABX3A8X1_9GAMM</name>
<comment type="caution">
    <text evidence="1">The sequence shown here is derived from an EMBL/GenBank/DDBJ whole genome shotgun (WGS) entry which is preliminary data.</text>
</comment>
<dbReference type="RefSeq" id="WP_069313681.1">
    <property type="nucleotide sequence ID" value="NZ_MDTU01000001.1"/>
</dbReference>
<organism evidence="1 2">
    <name type="scientific">Piscirickettsia litoralis</name>
    <dbReference type="NCBI Taxonomy" id="1891921"/>
    <lineage>
        <taxon>Bacteria</taxon>
        <taxon>Pseudomonadati</taxon>
        <taxon>Pseudomonadota</taxon>
        <taxon>Gammaproteobacteria</taxon>
        <taxon>Thiotrichales</taxon>
        <taxon>Piscirickettsiaceae</taxon>
        <taxon>Piscirickettsia</taxon>
    </lineage>
</organism>
<evidence type="ECO:0000313" key="1">
    <source>
        <dbReference type="EMBL" id="ODN43885.1"/>
    </source>
</evidence>
<proteinExistence type="predicted"/>